<keyword evidence="2" id="KW-1185">Reference proteome</keyword>
<dbReference type="InterPro" id="IPR039537">
    <property type="entry name" value="Retrotran_Ty1/copia-like"/>
</dbReference>
<evidence type="ECO:0000313" key="2">
    <source>
        <dbReference type="Proteomes" id="UP001162029"/>
    </source>
</evidence>
<dbReference type="Proteomes" id="UP001162029">
    <property type="component" value="Unassembled WGS sequence"/>
</dbReference>
<sequence length="167" mass="19025">MDRRGNRYLISFVDHKSNHCRVFLVKTKDQATKQYKNFLVYFEKLFNCKIHYLRTDCEDGLEHGTLNDCGSGLPLNFWGDTAEHASYILNRSPMRGNVGRSSPIKALTGGKPKLTDIVIFGSPCTAIRSPKHKTLERRGESGLIISKIDETKGYRVLFTKDRVVRTT</sequence>
<dbReference type="InterPro" id="IPR012337">
    <property type="entry name" value="RNaseH-like_sf"/>
</dbReference>
<gene>
    <name evidence="1" type="ORF">PDE001_LOCUS8825</name>
</gene>
<proteinExistence type="predicted"/>
<organism evidence="1 2">
    <name type="scientific">Peronospora destructor</name>
    <dbReference type="NCBI Taxonomy" id="86335"/>
    <lineage>
        <taxon>Eukaryota</taxon>
        <taxon>Sar</taxon>
        <taxon>Stramenopiles</taxon>
        <taxon>Oomycota</taxon>
        <taxon>Peronosporomycetes</taxon>
        <taxon>Peronosporales</taxon>
        <taxon>Peronosporaceae</taxon>
        <taxon>Peronospora</taxon>
    </lineage>
</organism>
<accession>A0AAV0V375</accession>
<protein>
    <recommendedName>
        <fullName evidence="3">Integrase catalytic domain-containing protein</fullName>
    </recommendedName>
</protein>
<reference evidence="1" key="1">
    <citation type="submission" date="2022-12" db="EMBL/GenBank/DDBJ databases">
        <authorList>
            <person name="Webb A."/>
        </authorList>
    </citation>
    <scope>NUCLEOTIDE SEQUENCE</scope>
    <source>
        <strain evidence="1">Pd1</strain>
    </source>
</reference>
<dbReference type="SUPFAM" id="SSF53098">
    <property type="entry name" value="Ribonuclease H-like"/>
    <property type="match status" value="1"/>
</dbReference>
<dbReference type="AlphaFoldDB" id="A0AAV0V375"/>
<dbReference type="PANTHER" id="PTHR42648:SF28">
    <property type="entry name" value="TRANSPOSON-ENCODED PROTEIN WITH RIBONUCLEASE H-LIKE AND RETROVIRUS ZINC FINGER-LIKE DOMAINS"/>
    <property type="match status" value="1"/>
</dbReference>
<dbReference type="PANTHER" id="PTHR42648">
    <property type="entry name" value="TRANSPOSASE, PUTATIVE-RELATED"/>
    <property type="match status" value="1"/>
</dbReference>
<name>A0AAV0V375_9STRA</name>
<evidence type="ECO:0000313" key="1">
    <source>
        <dbReference type="EMBL" id="CAI5743621.1"/>
    </source>
</evidence>
<evidence type="ECO:0008006" key="3">
    <source>
        <dbReference type="Google" id="ProtNLM"/>
    </source>
</evidence>
<dbReference type="EMBL" id="CANTFM010001897">
    <property type="protein sequence ID" value="CAI5743621.1"/>
    <property type="molecule type" value="Genomic_DNA"/>
</dbReference>
<comment type="caution">
    <text evidence="1">The sequence shown here is derived from an EMBL/GenBank/DDBJ whole genome shotgun (WGS) entry which is preliminary data.</text>
</comment>